<evidence type="ECO:0000313" key="5">
    <source>
        <dbReference type="Proteomes" id="UP000184526"/>
    </source>
</evidence>
<organism evidence="4 5">
    <name type="scientific">Clostridium collagenovorans DSM 3089</name>
    <dbReference type="NCBI Taxonomy" id="1121306"/>
    <lineage>
        <taxon>Bacteria</taxon>
        <taxon>Bacillati</taxon>
        <taxon>Bacillota</taxon>
        <taxon>Clostridia</taxon>
        <taxon>Eubacteriales</taxon>
        <taxon>Clostridiaceae</taxon>
        <taxon>Clostridium</taxon>
    </lineage>
</organism>
<accession>A0A1M5UVF0</accession>
<gene>
    <name evidence="4" type="ORF">SAMN02745196_00954</name>
</gene>
<evidence type="ECO:0000259" key="3">
    <source>
        <dbReference type="Pfam" id="PF08279"/>
    </source>
</evidence>
<dbReference type="Gene3D" id="3.30.1340.20">
    <property type="entry name" value="3H domain"/>
    <property type="match status" value="1"/>
</dbReference>
<protein>
    <recommendedName>
        <fullName evidence="6">Transcription repressor NadR</fullName>
    </recommendedName>
</protein>
<dbReference type="PIRSF" id="PIRSF037847">
    <property type="entry name" value="NiaR"/>
    <property type="match status" value="1"/>
</dbReference>
<evidence type="ECO:0000256" key="1">
    <source>
        <dbReference type="PIRSR" id="PIRSR037847-1"/>
    </source>
</evidence>
<dbReference type="InterPro" id="IPR013196">
    <property type="entry name" value="HTH_11"/>
</dbReference>
<feature type="binding site" evidence="1">
    <location>
        <position position="78"/>
    </location>
    <ligand>
        <name>Ni(2+)</name>
        <dbReference type="ChEBI" id="CHEBI:49786"/>
    </ligand>
</feature>
<dbReference type="AlphaFoldDB" id="A0A1M5UVF0"/>
<sequence>MNSTERRNSIIKMLTESSNPISGLYLANELNVSRQIIVGDVALLRASGVDIIATPKGYILNKQNSTEAYLIKTIACKHSRDVIEDELNTIVDEGSTVVNVIVEHPVYGQLTGDLHLSSRRDVAEFLNKMHSDAVNPLSQLTDGIHLHTIKCKDEKEYNNVLKVLRDKNYLL</sequence>
<evidence type="ECO:0000313" key="4">
    <source>
        <dbReference type="EMBL" id="SHH66870.1"/>
    </source>
</evidence>
<feature type="domain" description="3H" evidence="2">
    <location>
        <begin position="74"/>
        <end position="170"/>
    </location>
</feature>
<feature type="binding site" evidence="1">
    <location>
        <position position="147"/>
    </location>
    <ligand>
        <name>Ni(2+)</name>
        <dbReference type="ChEBI" id="CHEBI:49786"/>
    </ligand>
</feature>
<dbReference type="EMBL" id="FQXP01000004">
    <property type="protein sequence ID" value="SHH66870.1"/>
    <property type="molecule type" value="Genomic_DNA"/>
</dbReference>
<dbReference type="InterPro" id="IPR035922">
    <property type="entry name" value="3H_dom_sf"/>
</dbReference>
<dbReference type="Pfam" id="PF08279">
    <property type="entry name" value="HTH_11"/>
    <property type="match status" value="1"/>
</dbReference>
<dbReference type="InterPro" id="IPR004173">
    <property type="entry name" value="3H_domain"/>
</dbReference>
<dbReference type="InterPro" id="IPR026043">
    <property type="entry name" value="NadR"/>
</dbReference>
<evidence type="ECO:0008006" key="6">
    <source>
        <dbReference type="Google" id="ProtNLM"/>
    </source>
</evidence>
<name>A0A1M5UVF0_9CLOT</name>
<dbReference type="Gene3D" id="1.10.10.10">
    <property type="entry name" value="Winged helix-like DNA-binding domain superfamily/Winged helix DNA-binding domain"/>
    <property type="match status" value="1"/>
</dbReference>
<dbReference type="Pfam" id="PF02829">
    <property type="entry name" value="3H"/>
    <property type="match status" value="1"/>
</dbReference>
<dbReference type="RefSeq" id="WP_072830635.1">
    <property type="nucleotide sequence ID" value="NZ_FQXP01000004.1"/>
</dbReference>
<dbReference type="PANTHER" id="PTHR40068:SF1">
    <property type="entry name" value="TRANSCRIPTION REPRESSOR NIAR-RELATED"/>
    <property type="match status" value="1"/>
</dbReference>
<dbReference type="Proteomes" id="UP000184526">
    <property type="component" value="Unassembled WGS sequence"/>
</dbReference>
<keyword evidence="1" id="KW-0533">Nickel</keyword>
<reference evidence="4 5" key="1">
    <citation type="submission" date="2016-11" db="EMBL/GenBank/DDBJ databases">
        <authorList>
            <person name="Jaros S."/>
            <person name="Januszkiewicz K."/>
            <person name="Wedrychowicz H."/>
        </authorList>
    </citation>
    <scope>NUCLEOTIDE SEQUENCE [LARGE SCALE GENOMIC DNA]</scope>
    <source>
        <strain evidence="4 5">DSM 3089</strain>
    </source>
</reference>
<keyword evidence="5" id="KW-1185">Reference proteome</keyword>
<proteinExistence type="predicted"/>
<feature type="domain" description="Helix-turn-helix type 11" evidence="3">
    <location>
        <begin position="6"/>
        <end position="59"/>
    </location>
</feature>
<dbReference type="InterPro" id="IPR036390">
    <property type="entry name" value="WH_DNA-bd_sf"/>
</dbReference>
<evidence type="ECO:0000259" key="2">
    <source>
        <dbReference type="Pfam" id="PF02829"/>
    </source>
</evidence>
<feature type="binding site" evidence="1">
    <location>
        <position position="145"/>
    </location>
    <ligand>
        <name>Ni(2+)</name>
        <dbReference type="ChEBI" id="CHEBI:49786"/>
    </ligand>
</feature>
<dbReference type="GO" id="GO:0046872">
    <property type="term" value="F:metal ion binding"/>
    <property type="evidence" value="ECO:0007669"/>
    <property type="project" value="UniProtKB-KW"/>
</dbReference>
<dbReference type="STRING" id="1121306.SAMN02745196_00954"/>
<dbReference type="OrthoDB" id="9792661at2"/>
<dbReference type="PANTHER" id="PTHR40068">
    <property type="entry name" value="TRANSCRIPTION REPRESSOR NIAR-RELATED"/>
    <property type="match status" value="1"/>
</dbReference>
<dbReference type="InterPro" id="IPR036388">
    <property type="entry name" value="WH-like_DNA-bd_sf"/>
</dbReference>
<keyword evidence="1" id="KW-0479">Metal-binding</keyword>
<dbReference type="SUPFAM" id="SSF46785">
    <property type="entry name" value="Winged helix' DNA-binding domain"/>
    <property type="match status" value="1"/>
</dbReference>
<feature type="binding site" evidence="1">
    <location>
        <position position="86"/>
    </location>
    <ligand>
        <name>Ni(2+)</name>
        <dbReference type="ChEBI" id="CHEBI:49786"/>
    </ligand>
</feature>
<dbReference type="SUPFAM" id="SSF75500">
    <property type="entry name" value="Putative transcriptional regulator TM1602, C-terminal domain"/>
    <property type="match status" value="1"/>
</dbReference>